<organism evidence="2 3">
    <name type="scientific">Reichenbachiella faecimaris</name>
    <dbReference type="NCBI Taxonomy" id="692418"/>
    <lineage>
        <taxon>Bacteria</taxon>
        <taxon>Pseudomonadati</taxon>
        <taxon>Bacteroidota</taxon>
        <taxon>Cytophagia</taxon>
        <taxon>Cytophagales</taxon>
        <taxon>Reichenbachiellaceae</taxon>
        <taxon>Reichenbachiella</taxon>
    </lineage>
</organism>
<evidence type="ECO:0000313" key="3">
    <source>
        <dbReference type="Proteomes" id="UP000192472"/>
    </source>
</evidence>
<dbReference type="SUPFAM" id="SSF48452">
    <property type="entry name" value="TPR-like"/>
    <property type="match status" value="1"/>
</dbReference>
<keyword evidence="3" id="KW-1185">Reference proteome</keyword>
<protein>
    <submittedName>
        <fullName evidence="2">Uncharacterized protein</fullName>
    </submittedName>
</protein>
<dbReference type="Gene3D" id="1.25.40.10">
    <property type="entry name" value="Tetratricopeptide repeat domain"/>
    <property type="match status" value="1"/>
</dbReference>
<sequence length="363" mass="41803">MRRIILIVIIGVIYSKMGFAQDVQNSRKMSQKVVSTRTIGTTEVTITYHSPLTKGRKIFGGIVPYDFVVEGKEYAWRAGSNNRTSIIFSHDVSINGNPLKAGEYGLVVLVSKDQWTFVFSSDLSWGAFQYDQANDVLRVPVAVKKVPHQEWLSYDFIEPQAEQFDIRLRWEEVSAAFTVSTHVNTNILADLYAKADKSARDYRVLAVETLVADPSQVDQALKYLEEAMARIDSMEVRRQQGERFSITVMKADLLIQKGEVKRGEKMKQTAINEAEGFNMYYYGLNTLMVKGDKKEAYQLLQENIQKHEHQWQGYLALGEYYLHEGDQKQVVANFKKAYELTPENWKNYARYLYLQNKLVLERS</sequence>
<dbReference type="Pfam" id="PF11138">
    <property type="entry name" value="DUF2911"/>
    <property type="match status" value="1"/>
</dbReference>
<dbReference type="InterPro" id="IPR011990">
    <property type="entry name" value="TPR-like_helical_dom_sf"/>
</dbReference>
<dbReference type="InterPro" id="IPR021314">
    <property type="entry name" value="DUF2911"/>
</dbReference>
<dbReference type="PROSITE" id="PS50005">
    <property type="entry name" value="TPR"/>
    <property type="match status" value="1"/>
</dbReference>
<evidence type="ECO:0000256" key="1">
    <source>
        <dbReference type="PROSITE-ProRule" id="PRU00339"/>
    </source>
</evidence>
<feature type="repeat" description="TPR" evidence="1">
    <location>
        <begin position="311"/>
        <end position="344"/>
    </location>
</feature>
<accession>A0A1W2G8V4</accession>
<reference evidence="2 3" key="1">
    <citation type="submission" date="2017-04" db="EMBL/GenBank/DDBJ databases">
        <authorList>
            <person name="Afonso C.L."/>
            <person name="Miller P.J."/>
            <person name="Scott M.A."/>
            <person name="Spackman E."/>
            <person name="Goraichik I."/>
            <person name="Dimitrov K.M."/>
            <person name="Suarez D.L."/>
            <person name="Swayne D.E."/>
        </authorList>
    </citation>
    <scope>NUCLEOTIDE SEQUENCE [LARGE SCALE GENOMIC DNA]</scope>
    <source>
        <strain evidence="2 3">DSM 26133</strain>
    </source>
</reference>
<dbReference type="InterPro" id="IPR019734">
    <property type="entry name" value="TPR_rpt"/>
</dbReference>
<keyword evidence="1" id="KW-0802">TPR repeat</keyword>
<dbReference type="AlphaFoldDB" id="A0A1W2G8V4"/>
<gene>
    <name evidence="2" type="ORF">SAMN04488029_1232</name>
</gene>
<dbReference type="STRING" id="692418.SAMN04488029_1232"/>
<dbReference type="Proteomes" id="UP000192472">
    <property type="component" value="Unassembled WGS sequence"/>
</dbReference>
<name>A0A1W2G8V4_REIFA</name>
<proteinExistence type="predicted"/>
<evidence type="ECO:0000313" key="2">
    <source>
        <dbReference type="EMBL" id="SMD32872.1"/>
    </source>
</evidence>
<dbReference type="EMBL" id="FWYF01000001">
    <property type="protein sequence ID" value="SMD32872.1"/>
    <property type="molecule type" value="Genomic_DNA"/>
</dbReference>